<proteinExistence type="inferred from homology"/>
<dbReference type="SUPFAM" id="SSF52540">
    <property type="entry name" value="P-loop containing nucleoside triphosphate hydrolases"/>
    <property type="match status" value="1"/>
</dbReference>
<keyword evidence="1" id="KW-0493">Microtubule</keyword>
<feature type="region of interest" description="Disordered" evidence="9">
    <location>
        <begin position="992"/>
        <end position="1011"/>
    </location>
</feature>
<protein>
    <recommendedName>
        <fullName evidence="10">Kinesin motor domain-containing protein</fullName>
    </recommendedName>
</protein>
<dbReference type="InterPro" id="IPR036961">
    <property type="entry name" value="Kinesin_motor_dom_sf"/>
</dbReference>
<feature type="domain" description="Kinesin motor" evidence="10">
    <location>
        <begin position="38"/>
        <end position="380"/>
    </location>
</feature>
<feature type="region of interest" description="Disordered" evidence="9">
    <location>
        <begin position="705"/>
        <end position="765"/>
    </location>
</feature>
<evidence type="ECO:0000256" key="7">
    <source>
        <dbReference type="PROSITE-ProRule" id="PRU00283"/>
    </source>
</evidence>
<dbReference type="GO" id="GO:0008017">
    <property type="term" value="F:microtubule binding"/>
    <property type="evidence" value="ECO:0007669"/>
    <property type="project" value="InterPro"/>
</dbReference>
<dbReference type="PROSITE" id="PS00411">
    <property type="entry name" value="KINESIN_MOTOR_1"/>
    <property type="match status" value="1"/>
</dbReference>
<dbReference type="InterPro" id="IPR019821">
    <property type="entry name" value="Kinesin_motor_CS"/>
</dbReference>
<dbReference type="PANTHER" id="PTHR37739:SF8">
    <property type="entry name" value="KINESIN-LIKE PROTEIN KIN-12D"/>
    <property type="match status" value="1"/>
</dbReference>
<dbReference type="PANTHER" id="PTHR37739">
    <property type="entry name" value="KINESIN-LIKE PROTEIN KIN-12D"/>
    <property type="match status" value="1"/>
</dbReference>
<dbReference type="Proteomes" id="UP001178507">
    <property type="component" value="Unassembled WGS sequence"/>
</dbReference>
<reference evidence="11" key="1">
    <citation type="submission" date="2023-08" db="EMBL/GenBank/DDBJ databases">
        <authorList>
            <person name="Chen Y."/>
            <person name="Shah S."/>
            <person name="Dougan E. K."/>
            <person name="Thang M."/>
            <person name="Chan C."/>
        </authorList>
    </citation>
    <scope>NUCLEOTIDE SEQUENCE</scope>
</reference>
<accession>A0AA36IU41</accession>
<evidence type="ECO:0000313" key="12">
    <source>
        <dbReference type="Proteomes" id="UP001178507"/>
    </source>
</evidence>
<feature type="compositionally biased region" description="Polar residues" evidence="9">
    <location>
        <begin position="1001"/>
        <end position="1011"/>
    </location>
</feature>
<keyword evidence="12" id="KW-1185">Reference proteome</keyword>
<evidence type="ECO:0000313" key="11">
    <source>
        <dbReference type="EMBL" id="CAJ1392900.1"/>
    </source>
</evidence>
<dbReference type="Pfam" id="PF00225">
    <property type="entry name" value="Kinesin"/>
    <property type="match status" value="1"/>
</dbReference>
<dbReference type="GO" id="GO:0003777">
    <property type="term" value="F:microtubule motor activity"/>
    <property type="evidence" value="ECO:0007669"/>
    <property type="project" value="InterPro"/>
</dbReference>
<feature type="region of interest" description="Disordered" evidence="9">
    <location>
        <begin position="1"/>
        <end position="36"/>
    </location>
</feature>
<evidence type="ECO:0000259" key="10">
    <source>
        <dbReference type="PROSITE" id="PS50067"/>
    </source>
</evidence>
<evidence type="ECO:0000256" key="1">
    <source>
        <dbReference type="ARBA" id="ARBA00022701"/>
    </source>
</evidence>
<evidence type="ECO:0000256" key="5">
    <source>
        <dbReference type="ARBA" id="ARBA00023175"/>
    </source>
</evidence>
<name>A0AA36IU41_9DINO</name>
<dbReference type="InterPro" id="IPR001752">
    <property type="entry name" value="Kinesin_motor_dom"/>
</dbReference>
<dbReference type="AlphaFoldDB" id="A0AA36IU41"/>
<dbReference type="EMBL" id="CAUJNA010002435">
    <property type="protein sequence ID" value="CAJ1392900.1"/>
    <property type="molecule type" value="Genomic_DNA"/>
</dbReference>
<evidence type="ECO:0000256" key="3">
    <source>
        <dbReference type="ARBA" id="ARBA00022840"/>
    </source>
</evidence>
<organism evidence="11 12">
    <name type="scientific">Effrenium voratum</name>
    <dbReference type="NCBI Taxonomy" id="2562239"/>
    <lineage>
        <taxon>Eukaryota</taxon>
        <taxon>Sar</taxon>
        <taxon>Alveolata</taxon>
        <taxon>Dinophyceae</taxon>
        <taxon>Suessiales</taxon>
        <taxon>Symbiodiniaceae</taxon>
        <taxon>Effrenium</taxon>
    </lineage>
</organism>
<feature type="binding site" evidence="7">
    <location>
        <begin position="119"/>
        <end position="126"/>
    </location>
    <ligand>
        <name>ATP</name>
        <dbReference type="ChEBI" id="CHEBI:30616"/>
    </ligand>
</feature>
<dbReference type="Gene3D" id="3.40.850.10">
    <property type="entry name" value="Kinesin motor domain"/>
    <property type="match status" value="1"/>
</dbReference>
<keyword evidence="3 7" id="KW-0067">ATP-binding</keyword>
<dbReference type="PRINTS" id="PR00380">
    <property type="entry name" value="KINESINHEAVY"/>
</dbReference>
<dbReference type="InterPro" id="IPR044986">
    <property type="entry name" value="KIF15/KIN-12"/>
</dbReference>
<dbReference type="PROSITE" id="PS50067">
    <property type="entry name" value="KINESIN_MOTOR_2"/>
    <property type="match status" value="1"/>
</dbReference>
<evidence type="ECO:0000256" key="6">
    <source>
        <dbReference type="ARBA" id="ARBA00034488"/>
    </source>
</evidence>
<evidence type="ECO:0000256" key="2">
    <source>
        <dbReference type="ARBA" id="ARBA00022741"/>
    </source>
</evidence>
<feature type="compositionally biased region" description="Acidic residues" evidence="9">
    <location>
        <begin position="1"/>
        <end position="14"/>
    </location>
</feature>
<evidence type="ECO:0000256" key="4">
    <source>
        <dbReference type="ARBA" id="ARBA00023054"/>
    </source>
</evidence>
<dbReference type="InterPro" id="IPR027417">
    <property type="entry name" value="P-loop_NTPase"/>
</dbReference>
<evidence type="ECO:0000256" key="9">
    <source>
        <dbReference type="SAM" id="MobiDB-lite"/>
    </source>
</evidence>
<keyword evidence="4 8" id="KW-0175">Coiled coil</keyword>
<feature type="compositionally biased region" description="Basic and acidic residues" evidence="9">
    <location>
        <begin position="25"/>
        <end position="36"/>
    </location>
</feature>
<feature type="region of interest" description="Disordered" evidence="9">
    <location>
        <begin position="642"/>
        <end position="662"/>
    </location>
</feature>
<feature type="coiled-coil region" evidence="8">
    <location>
        <begin position="387"/>
        <end position="414"/>
    </location>
</feature>
<gene>
    <name evidence="11" type="ORF">EVOR1521_LOCUS17877</name>
</gene>
<dbReference type="GO" id="GO:0005524">
    <property type="term" value="F:ATP binding"/>
    <property type="evidence" value="ECO:0007669"/>
    <property type="project" value="UniProtKB-UniRule"/>
</dbReference>
<evidence type="ECO:0000256" key="8">
    <source>
        <dbReference type="SAM" id="Coils"/>
    </source>
</evidence>
<dbReference type="SMART" id="SM00129">
    <property type="entry name" value="KISc"/>
    <property type="match status" value="1"/>
</dbReference>
<comment type="caution">
    <text evidence="11">The sequence shown here is derived from an EMBL/GenBank/DDBJ whole genome shotgun (WGS) entry which is preliminary data.</text>
</comment>
<sequence length="1225" mass="135230">MAQDDEDEEDEDVLLDGGPPSPASPDRESDTLQERGDNIRVFVRVRPLNAREESAHLRDSICVDTDTGTVHLLGEPPRSFAFDGVLGVSASQEDVFQLFGTSVAEACLSGYNGSIYAYGQTGSGKTFTMQGGVNSVQSMQQDPSRGLMCRILEFIFDEISRRHLKGGSVQHSCKCSYLEIYKEQITDLLEPSSYLQIREDINRGIYVERLSEHSVWTASDAFHVLWKGLHQRHVASTQMNELSSRSHSVFTLKLEASSTTAGGVTSTKVARLNLIDLAGSERQSFDPHQPSTHESLRVKEAGAINRSLSALTNVIMSLSQRRAGQRQPFVRYRDSKLTFLLRDSLGGNSKTHIAACVSPSAMCFGETLSTLKFAARAKHIRCTAVMNEEYSGTVESLMLEVKSLRQQLDLLSSRGLLGDGEVEDIIMQSPKGMAQRGAKAAREEEEALEALVLERLEAAGCREELQSLYGSRRVRRLEILLAAALDRERRCELRRHKMDKYSQYLNYTLEKKETYFDALRDYFSSLVDYAAGEACYLPEFTARLVVFRQQLCNASTDSSRQQATEMLDGTIEAFLDAEADGLLDDGDESPTGIHMSSQRWLAQEFSSKSRSYSYGLLIGEAARRNGRRSTSRMQLGSTAALAGSSLPEGEGSEQSHSLGVGGPSEQLGELWAENKQRQLESHPELFRLSAENRLLREHLASLKQQKAAAQEPDFFQGRGKSQSSQPEKEMSLARTTSRLLSVDANEEGDKKVGEGKFQAPKHFPGIEEVTHLSSSDSESEDRPREAGLLDRGVYADANSFLPAMARQVQDLFRVKNGMEDLLRRRLSAQKATSPVQGDRFIRANVTPDQEVEVDPQELAEALQGATEALQNAEAMVAKGGCGELFVGADEPHAPDHGRRSEGMDERDVFLSLMRSLPGESQALNRQGFAASVPQLEPRQAGSIWLRPFDSESDRMSSLRSTSSISSGGGRLTRMKSTMQLHRIVEAPSLQEMAETVREGSSRQPPSSPSETLQLAVQQVQNLCKQLEGVGEVYRDVKAQLEPMQQEYLRRQEECRFLEAQCRRLDVHCRLLENRVQAAEASGALRAPQPQPFNPDAQLPAPGARRFIPVAQAQAPVVGMARMSIMAHVASALLAARWISGNPTPVAFAEPPFLSTRAVIAQPRRPAMQALRDGAQAWSSSFAFLCAVTAANGVNHARRIETHRAKASWCVLGSPKQRTPKQCARG</sequence>
<dbReference type="GO" id="GO:0007018">
    <property type="term" value="P:microtubule-based movement"/>
    <property type="evidence" value="ECO:0007669"/>
    <property type="project" value="InterPro"/>
</dbReference>
<comment type="similarity">
    <text evidence="6">Belongs to the TRAFAC class myosin-kinesin ATPase superfamily. Kinesin family. KIN-12 subfamily.</text>
</comment>
<keyword evidence="2 7" id="KW-0547">Nucleotide-binding</keyword>
<dbReference type="GO" id="GO:0005874">
    <property type="term" value="C:microtubule"/>
    <property type="evidence" value="ECO:0007669"/>
    <property type="project" value="UniProtKB-KW"/>
</dbReference>
<keyword evidence="5 7" id="KW-0505">Motor protein</keyword>